<dbReference type="GO" id="GO:0097112">
    <property type="term" value="P:gamma-aminobutyric acid receptor clustering"/>
    <property type="evidence" value="ECO:0007669"/>
    <property type="project" value="TreeGrafter"/>
</dbReference>
<dbReference type="GO" id="GO:0098970">
    <property type="term" value="P:postsynaptic neurotransmitter receptor diffusion trapping"/>
    <property type="evidence" value="ECO:0007669"/>
    <property type="project" value="TreeGrafter"/>
</dbReference>
<dbReference type="GO" id="GO:0006777">
    <property type="term" value="P:Mo-molybdopterin cofactor biosynthetic process"/>
    <property type="evidence" value="ECO:0007669"/>
    <property type="project" value="UniProtKB-UniRule"/>
</dbReference>
<dbReference type="GO" id="GO:0007529">
    <property type="term" value="P:establishment of synaptic specificity at neuromuscular junction"/>
    <property type="evidence" value="ECO:0007669"/>
    <property type="project" value="TreeGrafter"/>
</dbReference>
<proteinExistence type="inferred from homology"/>
<evidence type="ECO:0000313" key="13">
    <source>
        <dbReference type="Proteomes" id="UP000276133"/>
    </source>
</evidence>
<keyword evidence="8 10" id="KW-0460">Magnesium</keyword>
<comment type="function">
    <text evidence="10">Catalyzes two steps in the biosynthesis of the molybdenum cofactor. In the first step, molybdopterin is adenylated. Subsequently, molybdate is inserted into adenylated molybdopterin and AMP is released.</text>
</comment>
<accession>A0A3M7QVB2</accession>
<evidence type="ECO:0000256" key="3">
    <source>
        <dbReference type="ARBA" id="ARBA00007589"/>
    </source>
</evidence>
<comment type="caution">
    <text evidence="12">The sequence shown here is derived from an EMBL/GenBank/DDBJ whole genome shotgun (WGS) entry which is preliminary data.</text>
</comment>
<dbReference type="GO" id="GO:0061598">
    <property type="term" value="F:molybdopterin adenylyltransferase activity"/>
    <property type="evidence" value="ECO:0007669"/>
    <property type="project" value="UniProtKB-UniRule"/>
</dbReference>
<keyword evidence="5 10" id="KW-0500">Molybdenum</keyword>
<dbReference type="NCBIfam" id="TIGR00177">
    <property type="entry name" value="molyb_syn"/>
    <property type="match status" value="1"/>
</dbReference>
<dbReference type="EMBL" id="REGN01005052">
    <property type="protein sequence ID" value="RNA15041.1"/>
    <property type="molecule type" value="Genomic_DNA"/>
</dbReference>
<evidence type="ECO:0000256" key="4">
    <source>
        <dbReference type="ARBA" id="ARBA00008339"/>
    </source>
</evidence>
<dbReference type="InterPro" id="IPR005111">
    <property type="entry name" value="MoeA_C_domain_IV"/>
</dbReference>
<dbReference type="InterPro" id="IPR036425">
    <property type="entry name" value="MoaB/Mog-like_dom_sf"/>
</dbReference>
<comment type="pathway">
    <text evidence="2 10">Cofactor biosynthesis; molybdopterin biosynthesis.</text>
</comment>
<evidence type="ECO:0000256" key="2">
    <source>
        <dbReference type="ARBA" id="ARBA00005046"/>
    </source>
</evidence>
<dbReference type="Gene3D" id="2.40.340.10">
    <property type="entry name" value="MoeA, C-terminal, domain IV"/>
    <property type="match status" value="1"/>
</dbReference>
<keyword evidence="7 10" id="KW-0479">Metal-binding</keyword>
<dbReference type="GO" id="GO:0030425">
    <property type="term" value="C:dendrite"/>
    <property type="evidence" value="ECO:0007669"/>
    <property type="project" value="TreeGrafter"/>
</dbReference>
<name>A0A3M7QVB2_BRAPC</name>
<evidence type="ECO:0000256" key="10">
    <source>
        <dbReference type="RuleBase" id="RU365090"/>
    </source>
</evidence>
<dbReference type="Gene3D" id="3.40.980.10">
    <property type="entry name" value="MoaB/Mog-like domain"/>
    <property type="match status" value="2"/>
</dbReference>
<dbReference type="GO" id="GO:0099634">
    <property type="term" value="C:postsynaptic specialization membrane"/>
    <property type="evidence" value="ECO:0007669"/>
    <property type="project" value="GOC"/>
</dbReference>
<dbReference type="PANTHER" id="PTHR10192:SF5">
    <property type="entry name" value="GEPHYRIN"/>
    <property type="match status" value="1"/>
</dbReference>
<evidence type="ECO:0000256" key="8">
    <source>
        <dbReference type="ARBA" id="ARBA00022842"/>
    </source>
</evidence>
<feature type="domain" description="MoaB/Mog" evidence="11">
    <location>
        <begin position="15"/>
        <end position="160"/>
    </location>
</feature>
<dbReference type="Gene3D" id="2.170.190.11">
    <property type="entry name" value="Molybdopterin biosynthesis moea protein, domain 3"/>
    <property type="match status" value="1"/>
</dbReference>
<dbReference type="STRING" id="10195.A0A3M7QVB2"/>
<dbReference type="SUPFAM" id="SSF53218">
    <property type="entry name" value="Molybdenum cofactor biosynthesis proteins"/>
    <property type="match status" value="2"/>
</dbReference>
<dbReference type="InterPro" id="IPR036135">
    <property type="entry name" value="MoeA_linker/N_sf"/>
</dbReference>
<dbReference type="InterPro" id="IPR001453">
    <property type="entry name" value="MoaB/Mog_dom"/>
</dbReference>
<dbReference type="SUPFAM" id="SSF63882">
    <property type="entry name" value="MoeA N-terminal region -like"/>
    <property type="match status" value="1"/>
</dbReference>
<dbReference type="UniPathway" id="UPA00344"/>
<dbReference type="Pfam" id="PF00994">
    <property type="entry name" value="MoCF_biosynth"/>
    <property type="match status" value="2"/>
</dbReference>
<evidence type="ECO:0000313" key="12">
    <source>
        <dbReference type="EMBL" id="RNA15041.1"/>
    </source>
</evidence>
<comment type="cofactor">
    <cofactor evidence="1 10">
        <name>Mg(2+)</name>
        <dbReference type="ChEBI" id="CHEBI:18420"/>
    </cofactor>
</comment>
<dbReference type="InterPro" id="IPR008284">
    <property type="entry name" value="MoCF_biosynth_CS"/>
</dbReference>
<dbReference type="InterPro" id="IPR038987">
    <property type="entry name" value="MoeA-like"/>
</dbReference>
<dbReference type="GO" id="GO:0072579">
    <property type="term" value="P:glycine receptor clustering"/>
    <property type="evidence" value="ECO:0007669"/>
    <property type="project" value="TreeGrafter"/>
</dbReference>
<dbReference type="GO" id="GO:0005524">
    <property type="term" value="F:ATP binding"/>
    <property type="evidence" value="ECO:0007669"/>
    <property type="project" value="UniProtKB-UniRule"/>
</dbReference>
<dbReference type="InterPro" id="IPR005110">
    <property type="entry name" value="MoeA_linker/N"/>
</dbReference>
<evidence type="ECO:0000259" key="11">
    <source>
        <dbReference type="SMART" id="SM00852"/>
    </source>
</evidence>
<dbReference type="GO" id="GO:0061599">
    <property type="term" value="F:molybdopterin molybdotransferase activity"/>
    <property type="evidence" value="ECO:0007669"/>
    <property type="project" value="UniProtKB-UniRule"/>
</dbReference>
<comment type="similarity">
    <text evidence="3">In the N-terminal section; belongs to the MoaB/Mog family.</text>
</comment>
<dbReference type="Pfam" id="PF03454">
    <property type="entry name" value="MoeA_C"/>
    <property type="match status" value="1"/>
</dbReference>
<dbReference type="GO" id="GO:0046872">
    <property type="term" value="F:metal ion binding"/>
    <property type="evidence" value="ECO:0007669"/>
    <property type="project" value="UniProtKB-UniRule"/>
</dbReference>
<evidence type="ECO:0000256" key="1">
    <source>
        <dbReference type="ARBA" id="ARBA00001946"/>
    </source>
</evidence>
<keyword evidence="13" id="KW-1185">Reference proteome</keyword>
<dbReference type="FunFam" id="3.40.980.10:FF:000001">
    <property type="entry name" value="Molybdopterin molybdenumtransferase"/>
    <property type="match status" value="1"/>
</dbReference>
<comment type="similarity">
    <text evidence="4">In the C-terminal section; belongs to the MoeA family.</text>
</comment>
<evidence type="ECO:0000256" key="5">
    <source>
        <dbReference type="ARBA" id="ARBA00022505"/>
    </source>
</evidence>
<dbReference type="Proteomes" id="UP000276133">
    <property type="component" value="Unassembled WGS sequence"/>
</dbReference>
<evidence type="ECO:0000256" key="7">
    <source>
        <dbReference type="ARBA" id="ARBA00022723"/>
    </source>
</evidence>
<evidence type="ECO:0000256" key="9">
    <source>
        <dbReference type="ARBA" id="ARBA00023150"/>
    </source>
</evidence>
<comment type="catalytic activity">
    <reaction evidence="10">
        <text>adenylyl-molybdopterin + molybdate = Mo-molybdopterin + AMP + H(+)</text>
        <dbReference type="Rhea" id="RHEA:35047"/>
        <dbReference type="ChEBI" id="CHEBI:15378"/>
        <dbReference type="ChEBI" id="CHEBI:36264"/>
        <dbReference type="ChEBI" id="CHEBI:62727"/>
        <dbReference type="ChEBI" id="CHEBI:71302"/>
        <dbReference type="ChEBI" id="CHEBI:456215"/>
    </reaction>
</comment>
<protein>
    <submittedName>
        <fullName evidence="12">Gephyrin</fullName>
    </submittedName>
</protein>
<dbReference type="CDD" id="cd00887">
    <property type="entry name" value="MoeA"/>
    <property type="match status" value="1"/>
</dbReference>
<keyword evidence="9 10" id="KW-0501">Molybdenum cofactor biosynthesis</keyword>
<evidence type="ECO:0000256" key="6">
    <source>
        <dbReference type="ARBA" id="ARBA00022679"/>
    </source>
</evidence>
<dbReference type="GO" id="GO:0005829">
    <property type="term" value="C:cytosol"/>
    <property type="evidence" value="ECO:0007669"/>
    <property type="project" value="TreeGrafter"/>
</dbReference>
<dbReference type="CDD" id="cd00886">
    <property type="entry name" value="MogA_MoaB"/>
    <property type="match status" value="1"/>
</dbReference>
<feature type="domain" description="MoaB/Mog" evidence="11">
    <location>
        <begin position="411"/>
        <end position="550"/>
    </location>
</feature>
<dbReference type="PANTHER" id="PTHR10192">
    <property type="entry name" value="MOLYBDOPTERIN BIOSYNTHESIS PROTEIN"/>
    <property type="match status" value="1"/>
</dbReference>
<reference evidence="12 13" key="1">
    <citation type="journal article" date="2018" name="Sci. Rep.">
        <title>Genomic signatures of local adaptation to the degree of environmental predictability in rotifers.</title>
        <authorList>
            <person name="Franch-Gras L."/>
            <person name="Hahn C."/>
            <person name="Garcia-Roger E.M."/>
            <person name="Carmona M.J."/>
            <person name="Serra M."/>
            <person name="Gomez A."/>
        </authorList>
    </citation>
    <scope>NUCLEOTIDE SEQUENCE [LARGE SCALE GENOMIC DNA]</scope>
    <source>
        <strain evidence="12">HYR1</strain>
    </source>
</reference>
<gene>
    <name evidence="12" type="ORF">BpHYR1_017350</name>
</gene>
<dbReference type="InterPro" id="IPR036688">
    <property type="entry name" value="MoeA_C_domain_IV_sf"/>
</dbReference>
<dbReference type="SMART" id="SM00852">
    <property type="entry name" value="MoCF_biosynth"/>
    <property type="match status" value="2"/>
</dbReference>
<dbReference type="Gene3D" id="3.90.105.10">
    <property type="entry name" value="Molybdopterin biosynthesis moea protein, domain 2"/>
    <property type="match status" value="1"/>
</dbReference>
<dbReference type="Pfam" id="PF03453">
    <property type="entry name" value="MoeA_N"/>
    <property type="match status" value="1"/>
</dbReference>
<dbReference type="AlphaFoldDB" id="A0A3M7QVB2"/>
<keyword evidence="6 10" id="KW-0808">Transferase</keyword>
<sequence>MCTNALPKQLFYQVGILVVSDSCASNEATDKSGSNLKSLVNDQAFLSTVFHDIVPDSIPEIKKKLIEWSDSRNLSLILTTGGTGFSPRDVTPEATKEVIEKEAMSLTNTILTESMKITKFAMLSRAISGIRKKTLIINLPGSKKGSQEAFEIVLPVLKHALDLINDANKEIKMDHVKIQSEPVHHHEPKSRVCEKDILDKPRSSVYPMISVDEATKIIQHQTQILETEFVFFLNALNRVSAEDVAAQDPLPPFAASVKDGFGLKLTAEQKDYLSNKITSANFVFDVIGSSNAGDNTLNIDLKEGQCVKINTGAPVPLNCDLVIQIEDTMSIEKDEYNRDKRIEIVSTSGCGGSHSSRISLKMGQDIRPIGFDIKKGEVVVKNGSILKAAQIGICATVGALNLKVYKQPIVGLVSTGNELVNPQDVELNSGKIRDSNKSLLFCAVKNLGIDKIFDSGIASDNADELLKVFTNALENSDVVISTGGDLVKDVLEKDLNCTIHFARMNMKPGKPTTFATCEYKGRKKLIFALPGNPVSAIVTFNLVVVPCLKKMMGFENPFWSEIFVKIEFDADLDPRPEYHRSLLKYESIDANNYFSALSTGNQHSSRLLSMNDANALVILPPKTVTKPKVLKGEYLKALLIDKI</sequence>
<organism evidence="12 13">
    <name type="scientific">Brachionus plicatilis</name>
    <name type="common">Marine rotifer</name>
    <name type="synonym">Brachionus muelleri</name>
    <dbReference type="NCBI Taxonomy" id="10195"/>
    <lineage>
        <taxon>Eukaryota</taxon>
        <taxon>Metazoa</taxon>
        <taxon>Spiralia</taxon>
        <taxon>Gnathifera</taxon>
        <taxon>Rotifera</taxon>
        <taxon>Eurotatoria</taxon>
        <taxon>Monogononta</taxon>
        <taxon>Pseudotrocha</taxon>
        <taxon>Ploima</taxon>
        <taxon>Brachionidae</taxon>
        <taxon>Brachionus</taxon>
    </lineage>
</organism>
<comment type="catalytic activity">
    <reaction evidence="10">
        <text>molybdopterin + ATP + H(+) = adenylyl-molybdopterin + diphosphate</text>
        <dbReference type="Rhea" id="RHEA:31331"/>
        <dbReference type="ChEBI" id="CHEBI:15378"/>
        <dbReference type="ChEBI" id="CHEBI:30616"/>
        <dbReference type="ChEBI" id="CHEBI:33019"/>
        <dbReference type="ChEBI" id="CHEBI:58698"/>
        <dbReference type="ChEBI" id="CHEBI:62727"/>
    </reaction>
</comment>
<dbReference type="PROSITE" id="PS01078">
    <property type="entry name" value="MOCF_BIOSYNTHESIS_1"/>
    <property type="match status" value="1"/>
</dbReference>
<dbReference type="FunFam" id="3.40.980.10:FF:000002">
    <property type="entry name" value="Molybdopterin molybdenumtransferase"/>
    <property type="match status" value="1"/>
</dbReference>
<comment type="similarity">
    <text evidence="10">Belongs to the MoeA family.</text>
</comment>
<dbReference type="OrthoDB" id="4349954at2759"/>
<dbReference type="SUPFAM" id="SSF63867">
    <property type="entry name" value="MoeA C-terminal domain-like"/>
    <property type="match status" value="1"/>
</dbReference>